<feature type="region of interest" description="Disordered" evidence="1">
    <location>
        <begin position="99"/>
        <end position="119"/>
    </location>
</feature>
<name>A0A6B0RYS7_9CETA</name>
<sequence>MSGRSSGGPRGSLTNSSTRAEGTSEASQGQMQLRERANQKVNKVAGPHGSDGLPGNHYCLDGEDRCGQEERTPRCDLPWSHPEIRKLVSLEVNGHSSFQVESEARQLDTNQDDVKALSC</sequence>
<evidence type="ECO:0000313" key="3">
    <source>
        <dbReference type="Proteomes" id="UP000322234"/>
    </source>
</evidence>
<organism evidence="2 3">
    <name type="scientific">Bos mutus</name>
    <name type="common">wild yak</name>
    <dbReference type="NCBI Taxonomy" id="72004"/>
    <lineage>
        <taxon>Eukaryota</taxon>
        <taxon>Metazoa</taxon>
        <taxon>Chordata</taxon>
        <taxon>Craniata</taxon>
        <taxon>Vertebrata</taxon>
        <taxon>Euteleostomi</taxon>
        <taxon>Mammalia</taxon>
        <taxon>Eutheria</taxon>
        <taxon>Laurasiatheria</taxon>
        <taxon>Artiodactyla</taxon>
        <taxon>Ruminantia</taxon>
        <taxon>Pecora</taxon>
        <taxon>Bovidae</taxon>
        <taxon>Bovinae</taxon>
        <taxon>Bos</taxon>
    </lineage>
</organism>
<comment type="caution">
    <text evidence="2">The sequence shown here is derived from an EMBL/GenBank/DDBJ whole genome shotgun (WGS) entry which is preliminary data.</text>
</comment>
<dbReference type="EMBL" id="VBQZ03000109">
    <property type="protein sequence ID" value="MXQ94381.1"/>
    <property type="molecule type" value="Genomic_DNA"/>
</dbReference>
<proteinExistence type="predicted"/>
<feature type="compositionally biased region" description="Gly residues" evidence="1">
    <location>
        <begin position="1"/>
        <end position="10"/>
    </location>
</feature>
<reference evidence="2" key="1">
    <citation type="submission" date="2019-10" db="EMBL/GenBank/DDBJ databases">
        <title>The sequence and de novo assembly of the wild yak genome.</title>
        <authorList>
            <person name="Liu Y."/>
        </authorList>
    </citation>
    <scope>NUCLEOTIDE SEQUENCE [LARGE SCALE GENOMIC DNA]</scope>
    <source>
        <strain evidence="2">WY2019</strain>
    </source>
</reference>
<feature type="compositionally biased region" description="Polar residues" evidence="1">
    <location>
        <begin position="13"/>
        <end position="31"/>
    </location>
</feature>
<feature type="compositionally biased region" description="Basic and acidic residues" evidence="1">
    <location>
        <begin position="102"/>
        <end position="119"/>
    </location>
</feature>
<feature type="region of interest" description="Disordered" evidence="1">
    <location>
        <begin position="1"/>
        <end position="56"/>
    </location>
</feature>
<evidence type="ECO:0000313" key="2">
    <source>
        <dbReference type="EMBL" id="MXQ94381.1"/>
    </source>
</evidence>
<accession>A0A6B0RYS7</accession>
<dbReference type="AlphaFoldDB" id="A0A6B0RYS7"/>
<evidence type="ECO:0000256" key="1">
    <source>
        <dbReference type="SAM" id="MobiDB-lite"/>
    </source>
</evidence>
<gene>
    <name evidence="2" type="ORF">E5288_WYG001152</name>
</gene>
<keyword evidence="3" id="KW-1185">Reference proteome</keyword>
<dbReference type="Proteomes" id="UP000322234">
    <property type="component" value="Unassembled WGS sequence"/>
</dbReference>
<protein>
    <submittedName>
        <fullName evidence="2">Uncharacterized protein</fullName>
    </submittedName>
</protein>